<proteinExistence type="predicted"/>
<sequence>EVKPSTTTNKNLDQSGAAIEEHYKGFKEPDETLFVYYPGGKIQRLWDRFPDHQSIYTALVQGKLFDGTPAEFVEASARFMLAAAGYEPVPCIIPANMKLAYDETARLISEGVLTVIHGENGKMTLEVNETEGNHARDKVAEVGVQPGGSEHQPEQVSPGREEEEPSQAE</sequence>
<evidence type="ECO:0000313" key="2">
    <source>
        <dbReference type="EMBL" id="GAI56539.1"/>
    </source>
</evidence>
<comment type="caution">
    <text evidence="2">The sequence shown here is derived from an EMBL/GenBank/DDBJ whole genome shotgun (WGS) entry which is preliminary data.</text>
</comment>
<feature type="non-terminal residue" evidence="2">
    <location>
        <position position="1"/>
    </location>
</feature>
<dbReference type="EMBL" id="BARV01038017">
    <property type="protein sequence ID" value="GAI56539.1"/>
    <property type="molecule type" value="Genomic_DNA"/>
</dbReference>
<protein>
    <submittedName>
        <fullName evidence="2">Uncharacterized protein</fullName>
    </submittedName>
</protein>
<dbReference type="AlphaFoldDB" id="X1RLZ2"/>
<reference evidence="2" key="1">
    <citation type="journal article" date="2014" name="Front. Microbiol.">
        <title>High frequency of phylogenetically diverse reductive dehalogenase-homologous genes in deep subseafloor sedimentary metagenomes.</title>
        <authorList>
            <person name="Kawai M."/>
            <person name="Futagami T."/>
            <person name="Toyoda A."/>
            <person name="Takaki Y."/>
            <person name="Nishi S."/>
            <person name="Hori S."/>
            <person name="Arai W."/>
            <person name="Tsubouchi T."/>
            <person name="Morono Y."/>
            <person name="Uchiyama I."/>
            <person name="Ito T."/>
            <person name="Fujiyama A."/>
            <person name="Inagaki F."/>
            <person name="Takami H."/>
        </authorList>
    </citation>
    <scope>NUCLEOTIDE SEQUENCE</scope>
    <source>
        <strain evidence="2">Expedition CK06-06</strain>
    </source>
</reference>
<feature type="compositionally biased region" description="Basic and acidic residues" evidence="1">
    <location>
        <begin position="131"/>
        <end position="140"/>
    </location>
</feature>
<evidence type="ECO:0000256" key="1">
    <source>
        <dbReference type="SAM" id="MobiDB-lite"/>
    </source>
</evidence>
<organism evidence="2">
    <name type="scientific">marine sediment metagenome</name>
    <dbReference type="NCBI Taxonomy" id="412755"/>
    <lineage>
        <taxon>unclassified sequences</taxon>
        <taxon>metagenomes</taxon>
        <taxon>ecological metagenomes</taxon>
    </lineage>
</organism>
<gene>
    <name evidence="2" type="ORF">S06H3_58677</name>
</gene>
<feature type="region of interest" description="Disordered" evidence="1">
    <location>
        <begin position="129"/>
        <end position="169"/>
    </location>
</feature>
<accession>X1RLZ2</accession>
<name>X1RLZ2_9ZZZZ</name>